<dbReference type="InterPro" id="IPR003593">
    <property type="entry name" value="AAA+_ATPase"/>
</dbReference>
<dbReference type="InterPro" id="IPR003439">
    <property type="entry name" value="ABC_transporter-like_ATP-bd"/>
</dbReference>
<dbReference type="Pfam" id="PF08352">
    <property type="entry name" value="oligo_HPY"/>
    <property type="match status" value="1"/>
</dbReference>
<dbReference type="NCBIfam" id="TIGR01727">
    <property type="entry name" value="oligo_HPY"/>
    <property type="match status" value="1"/>
</dbReference>
<dbReference type="CDD" id="cd03257">
    <property type="entry name" value="ABC_NikE_OppD_transporters"/>
    <property type="match status" value="1"/>
</dbReference>
<evidence type="ECO:0000259" key="8">
    <source>
        <dbReference type="PROSITE" id="PS50893"/>
    </source>
</evidence>
<comment type="subcellular location">
    <subcellularLocation>
        <location evidence="1">Cell membrane</location>
        <topology evidence="1">Peripheral membrane protein</topology>
    </subcellularLocation>
</comment>
<proteinExistence type="inferred from homology"/>
<keyword evidence="6 9" id="KW-0067">ATP-binding</keyword>
<evidence type="ECO:0000256" key="6">
    <source>
        <dbReference type="ARBA" id="ARBA00022840"/>
    </source>
</evidence>
<accession>A0ABY4ZBX4</accession>
<keyword evidence="3" id="KW-0813">Transport</keyword>
<feature type="domain" description="ABC transporter" evidence="8">
    <location>
        <begin position="8"/>
        <end position="257"/>
    </location>
</feature>
<evidence type="ECO:0000256" key="3">
    <source>
        <dbReference type="ARBA" id="ARBA00022448"/>
    </source>
</evidence>
<evidence type="ECO:0000256" key="4">
    <source>
        <dbReference type="ARBA" id="ARBA00022475"/>
    </source>
</evidence>
<dbReference type="Pfam" id="PF00005">
    <property type="entry name" value="ABC_tran"/>
    <property type="match status" value="1"/>
</dbReference>
<dbReference type="InterPro" id="IPR027417">
    <property type="entry name" value="P-loop_NTPase"/>
</dbReference>
<evidence type="ECO:0000313" key="10">
    <source>
        <dbReference type="Proteomes" id="UP001056374"/>
    </source>
</evidence>
<dbReference type="Proteomes" id="UP001056374">
    <property type="component" value="Chromosome"/>
</dbReference>
<dbReference type="SMART" id="SM00382">
    <property type="entry name" value="AAA"/>
    <property type="match status" value="1"/>
</dbReference>
<evidence type="ECO:0000256" key="2">
    <source>
        <dbReference type="ARBA" id="ARBA00005417"/>
    </source>
</evidence>
<name>A0ABY4ZBX4_9ACTN</name>
<keyword evidence="10" id="KW-1185">Reference proteome</keyword>
<comment type="similarity">
    <text evidence="2">Belongs to the ABC transporter superfamily.</text>
</comment>
<dbReference type="InterPro" id="IPR050388">
    <property type="entry name" value="ABC_Ni/Peptide_Import"/>
</dbReference>
<dbReference type="InterPro" id="IPR013563">
    <property type="entry name" value="Oligopep_ABC_C"/>
</dbReference>
<evidence type="ECO:0000256" key="7">
    <source>
        <dbReference type="ARBA" id="ARBA00023136"/>
    </source>
</evidence>
<dbReference type="PANTHER" id="PTHR43297">
    <property type="entry name" value="OLIGOPEPTIDE TRANSPORT ATP-BINDING PROTEIN APPD"/>
    <property type="match status" value="1"/>
</dbReference>
<keyword evidence="4" id="KW-1003">Cell membrane</keyword>
<dbReference type="PROSITE" id="PS50893">
    <property type="entry name" value="ABC_TRANSPORTER_2"/>
    <property type="match status" value="1"/>
</dbReference>
<organism evidence="9 10">
    <name type="scientific">Streptomyces phaeoluteigriseus</name>
    <dbReference type="NCBI Taxonomy" id="114686"/>
    <lineage>
        <taxon>Bacteria</taxon>
        <taxon>Bacillati</taxon>
        <taxon>Actinomycetota</taxon>
        <taxon>Actinomycetes</taxon>
        <taxon>Kitasatosporales</taxon>
        <taxon>Streptomycetaceae</taxon>
        <taxon>Streptomyces</taxon>
        <taxon>Streptomyces aurantiacus group</taxon>
    </lineage>
</organism>
<evidence type="ECO:0000256" key="5">
    <source>
        <dbReference type="ARBA" id="ARBA00022741"/>
    </source>
</evidence>
<dbReference type="PANTHER" id="PTHR43297:SF2">
    <property type="entry name" value="DIPEPTIDE TRANSPORT ATP-BINDING PROTEIN DPPD"/>
    <property type="match status" value="1"/>
</dbReference>
<sequence length="337" mass="35518">MTGSPPLLAIEDLRIDLPTRDGMRPVIHRVDLTVPAGTAVGLVGESGSGKSMTARAVLRLLPAAARATGTVRLDDRDVATLGTAQLRALRGREVAMIFQDPRAHINPVRTVGDFLTEALITTRGVRPGVAETTVTALLRDVGIADAARRMRQRPPELSGGLLQRVMIAAALAAEPRLLIADEPTTALDVTTQAEVMAIIDEARAERGLAMLFITHDLALAAAVCDRIAVMYAGGVVEELPAGHLHEQARHPYTRALLASRPDPTATAQPLRAVPGRPLSASEAGPGCAFAPRCPHVQDVCGTERPAPRPAGDGSAACHFPADIRTAVHEGDRSTAHD</sequence>
<dbReference type="EMBL" id="CP099468">
    <property type="protein sequence ID" value="USQ86402.1"/>
    <property type="molecule type" value="Genomic_DNA"/>
</dbReference>
<reference evidence="9" key="1">
    <citation type="submission" date="2022-06" db="EMBL/GenBank/DDBJ databases">
        <title>Complete genome sequence of soil microorganisms Streptomyces sp. Qhu-M197 isolated from Alpine meadows habitats on the Tibetan Plateau.</title>
        <authorList>
            <person name="Zhang B."/>
            <person name="Xiang X."/>
            <person name="Fan J."/>
        </authorList>
    </citation>
    <scope>NUCLEOTIDE SEQUENCE</scope>
    <source>
        <strain evidence="9">Qhu-M197</strain>
    </source>
</reference>
<protein>
    <submittedName>
        <fullName evidence="9">ABC transporter ATP-binding protein</fullName>
    </submittedName>
</protein>
<dbReference type="RefSeq" id="WP_252551935.1">
    <property type="nucleotide sequence ID" value="NZ_CP099468.1"/>
</dbReference>
<dbReference type="Gene3D" id="3.40.50.300">
    <property type="entry name" value="P-loop containing nucleotide triphosphate hydrolases"/>
    <property type="match status" value="1"/>
</dbReference>
<gene>
    <name evidence="9" type="ORF">NFX46_23465</name>
</gene>
<keyword evidence="5" id="KW-0547">Nucleotide-binding</keyword>
<evidence type="ECO:0000313" key="9">
    <source>
        <dbReference type="EMBL" id="USQ86402.1"/>
    </source>
</evidence>
<dbReference type="GO" id="GO:0005524">
    <property type="term" value="F:ATP binding"/>
    <property type="evidence" value="ECO:0007669"/>
    <property type="project" value="UniProtKB-KW"/>
</dbReference>
<keyword evidence="7" id="KW-0472">Membrane</keyword>
<dbReference type="SUPFAM" id="SSF52540">
    <property type="entry name" value="P-loop containing nucleoside triphosphate hydrolases"/>
    <property type="match status" value="1"/>
</dbReference>
<evidence type="ECO:0000256" key="1">
    <source>
        <dbReference type="ARBA" id="ARBA00004202"/>
    </source>
</evidence>